<dbReference type="PANTHER" id="PTHR30618:SF15">
    <property type="entry name" value="NICOTINAMIDE RIBOSIDE TRANSPORTER 1-RELATED"/>
    <property type="match status" value="1"/>
</dbReference>
<keyword evidence="4" id="KW-0597">Phosphoprotein</keyword>
<dbReference type="FunCoup" id="G0VCQ9">
    <property type="interactions" value="101"/>
</dbReference>
<keyword evidence="11" id="KW-1185">Reference proteome</keyword>
<gene>
    <name evidence="10" type="primary">NCAS0C02790</name>
    <name evidence="10" type="ordered locus">NCAS_0C02790</name>
</gene>
<feature type="transmembrane region" description="Helical" evidence="9">
    <location>
        <begin position="484"/>
        <end position="504"/>
    </location>
</feature>
<keyword evidence="3" id="KW-0813">Transport</keyword>
<feature type="transmembrane region" description="Helical" evidence="9">
    <location>
        <begin position="47"/>
        <end position="71"/>
    </location>
</feature>
<evidence type="ECO:0000256" key="5">
    <source>
        <dbReference type="ARBA" id="ARBA00022692"/>
    </source>
</evidence>
<feature type="transmembrane region" description="Helical" evidence="9">
    <location>
        <begin position="443"/>
        <end position="464"/>
    </location>
</feature>
<evidence type="ECO:0000256" key="4">
    <source>
        <dbReference type="ARBA" id="ARBA00022553"/>
    </source>
</evidence>
<dbReference type="Pfam" id="PF02133">
    <property type="entry name" value="Transp_cyt_pur"/>
    <property type="match status" value="1"/>
</dbReference>
<feature type="transmembrane region" description="Helical" evidence="9">
    <location>
        <begin position="111"/>
        <end position="131"/>
    </location>
</feature>
<dbReference type="FunFam" id="1.10.4160.10:FF:000005">
    <property type="entry name" value="Thiamine transporter"/>
    <property type="match status" value="1"/>
</dbReference>
<dbReference type="Proteomes" id="UP000001640">
    <property type="component" value="Chromosome 3"/>
</dbReference>
<comment type="similarity">
    <text evidence="2">Belongs to the purine-cytosine permease (2.A.39) family.</text>
</comment>
<proteinExistence type="inferred from homology"/>
<dbReference type="HOGENOM" id="CLU_021555_3_0_1"/>
<dbReference type="GO" id="GO:0015888">
    <property type="term" value="P:thiamine transport"/>
    <property type="evidence" value="ECO:0007669"/>
    <property type="project" value="UniProtKB-ARBA"/>
</dbReference>
<dbReference type="GeneID" id="96902852"/>
<feature type="transmembrane region" description="Helical" evidence="9">
    <location>
        <begin position="273"/>
        <end position="295"/>
    </location>
</feature>
<keyword evidence="6 9" id="KW-1133">Transmembrane helix</keyword>
<dbReference type="GO" id="GO:0005886">
    <property type="term" value="C:plasma membrane"/>
    <property type="evidence" value="ECO:0007669"/>
    <property type="project" value="TreeGrafter"/>
</dbReference>
<feature type="transmembrane region" description="Helical" evidence="9">
    <location>
        <begin position="394"/>
        <end position="414"/>
    </location>
</feature>
<dbReference type="OMA" id="GLCVNMI"/>
<dbReference type="RefSeq" id="XP_003675635.1">
    <property type="nucleotide sequence ID" value="XM_003675587.1"/>
</dbReference>
<dbReference type="eggNOG" id="KOG2466">
    <property type="taxonomic scope" value="Eukaryota"/>
</dbReference>
<sequence>MTRISASRFFRWLEVPVDERHTLSVLKNPDLLPIPVKHQTWGFWSNFSYWSVMSFSVGTWVSASSALSVGLSYPETIGTFIVGDVLTIFFTLANSYPGYDWKVGYTLTQRFVFGIYGSGFGILIRILMSIVNYASNAWLGGLCINMILDSWSHHYLNLPNTLTHKVAMTTKELIGFIIFHVITMFCYLWKPYHINYIMIISCFATCFSMMGMIIYLTKENHGVGNFFTSTHGTAKGSDKAWAWVYMVSYWFGSVSPSSVNHPDYSRFGTNETAIWLGTIIALLVPTTLIPVFGVIGASTTEQLYGTQLWQPMEICDQWLRNNYSAGARAATFFCGLSFTLSQISYTISSSGFASGMDLAGVLPKYIDIKRGAIFCALVSVALQPWNFYNSSSTFLTVMSSFGIVMTPIIAVMIADNFLIRKRKYSISQGFVGKGSEYYFNKGFNWRAFVAWVCGMTPGLPGIAWQVNNNYFHNKGIINFFYGDSFFSFVISFFLYWFLCVVFPFEINILNDEKDYYGAFTEEVARKKGMVPYCEITEEELEQFRMDKVDVTYVTKNGSSDSSDEEFKEGAGHQEVFSKASTDHTTQFEIVEQPKTDKTESEVDEGSIHERISVETTKQTN</sequence>
<dbReference type="EMBL" id="HE576754">
    <property type="protein sequence ID" value="CCC69269.1"/>
    <property type="molecule type" value="Genomic_DNA"/>
</dbReference>
<reference key="2">
    <citation type="submission" date="2011-08" db="EMBL/GenBank/DDBJ databases">
        <title>Genome sequence of Naumovozyma castellii.</title>
        <authorList>
            <person name="Gordon J.L."/>
            <person name="Armisen D."/>
            <person name="Proux-Wera E."/>
            <person name="OhEigeartaigh S.S."/>
            <person name="Byrne K.P."/>
            <person name="Wolfe K.H."/>
        </authorList>
    </citation>
    <scope>NUCLEOTIDE SEQUENCE</scope>
    <source>
        <strain>Type strain:CBS 4309</strain>
    </source>
</reference>
<dbReference type="KEGG" id="ncs:NCAS_0C02790"/>
<protein>
    <recommendedName>
        <fullName evidence="12">Thiamine transporter</fullName>
    </recommendedName>
</protein>
<dbReference type="CDD" id="cd11482">
    <property type="entry name" value="SLC-NCS1sbd_NRT1-like"/>
    <property type="match status" value="1"/>
</dbReference>
<evidence type="ECO:0000256" key="9">
    <source>
        <dbReference type="SAM" id="Phobius"/>
    </source>
</evidence>
<dbReference type="InterPro" id="IPR001248">
    <property type="entry name" value="Pur-cyt_permease"/>
</dbReference>
<keyword evidence="7 9" id="KW-0472">Membrane</keyword>
<feature type="transmembrane region" description="Helical" evidence="9">
    <location>
        <begin position="77"/>
        <end position="99"/>
    </location>
</feature>
<dbReference type="PANTHER" id="PTHR30618">
    <property type="entry name" value="NCS1 FAMILY PURINE/PYRIMIDINE TRANSPORTER"/>
    <property type="match status" value="1"/>
</dbReference>
<keyword evidence="5 9" id="KW-0812">Transmembrane</keyword>
<accession>G0VCQ9</accession>
<evidence type="ECO:0000256" key="2">
    <source>
        <dbReference type="ARBA" id="ARBA00008974"/>
    </source>
</evidence>
<dbReference type="InterPro" id="IPR012681">
    <property type="entry name" value="NCS1"/>
</dbReference>
<dbReference type="GO" id="GO:1903089">
    <property type="term" value="F:5-amino-1-ribofuranosylimidazole-4-carboxamide transmembrane transporter activity"/>
    <property type="evidence" value="ECO:0007669"/>
    <property type="project" value="UniProtKB-ARBA"/>
</dbReference>
<reference evidence="10 11" key="1">
    <citation type="journal article" date="2011" name="Proc. Natl. Acad. Sci. U.S.A.">
        <title>Evolutionary erosion of yeast sex chromosomes by mating-type switching accidents.</title>
        <authorList>
            <person name="Gordon J.L."/>
            <person name="Armisen D."/>
            <person name="Proux-Wera E."/>
            <person name="Oheigeartaigh S.S."/>
            <person name="Byrne K.P."/>
            <person name="Wolfe K.H."/>
        </authorList>
    </citation>
    <scope>NUCLEOTIDE SEQUENCE [LARGE SCALE GENOMIC DNA]</scope>
    <source>
        <strain evidence="11">ATCC 76901 / BCRC 22586 / CBS 4309 / NBRC 1992 / NRRL Y-12630</strain>
    </source>
</reference>
<dbReference type="InParanoid" id="G0VCQ9"/>
<feature type="compositionally biased region" description="Polar residues" evidence="8">
    <location>
        <begin position="578"/>
        <end position="587"/>
    </location>
</feature>
<evidence type="ECO:0008006" key="12">
    <source>
        <dbReference type="Google" id="ProtNLM"/>
    </source>
</evidence>
<feature type="transmembrane region" description="Helical" evidence="9">
    <location>
        <begin position="196"/>
        <end position="216"/>
    </location>
</feature>
<evidence type="ECO:0000256" key="6">
    <source>
        <dbReference type="ARBA" id="ARBA00022989"/>
    </source>
</evidence>
<evidence type="ECO:0000313" key="10">
    <source>
        <dbReference type="EMBL" id="CCC69269.1"/>
    </source>
</evidence>
<evidence type="ECO:0000256" key="1">
    <source>
        <dbReference type="ARBA" id="ARBA00004141"/>
    </source>
</evidence>
<dbReference type="Gene3D" id="1.10.4160.10">
    <property type="entry name" value="Hydantoin permease"/>
    <property type="match status" value="1"/>
</dbReference>
<feature type="region of interest" description="Disordered" evidence="8">
    <location>
        <begin position="556"/>
        <end position="620"/>
    </location>
</feature>
<feature type="transmembrane region" description="Helical" evidence="9">
    <location>
        <begin position="173"/>
        <end position="189"/>
    </location>
</feature>
<evidence type="ECO:0000256" key="7">
    <source>
        <dbReference type="ARBA" id="ARBA00023136"/>
    </source>
</evidence>
<name>G0VCQ9_NAUCA</name>
<dbReference type="NCBIfam" id="TIGR00800">
    <property type="entry name" value="ncs1"/>
    <property type="match status" value="1"/>
</dbReference>
<dbReference type="OrthoDB" id="2018619at2759"/>
<evidence type="ECO:0000313" key="11">
    <source>
        <dbReference type="Proteomes" id="UP000001640"/>
    </source>
</evidence>
<comment type="subcellular location">
    <subcellularLocation>
        <location evidence="1">Membrane</location>
        <topology evidence="1">Multi-pass membrane protein</topology>
    </subcellularLocation>
</comment>
<evidence type="ECO:0000256" key="3">
    <source>
        <dbReference type="ARBA" id="ARBA00022448"/>
    </source>
</evidence>
<organism evidence="10 11">
    <name type="scientific">Naumovozyma castellii</name>
    <name type="common">Yeast</name>
    <name type="synonym">Saccharomyces castellii</name>
    <dbReference type="NCBI Taxonomy" id="27288"/>
    <lineage>
        <taxon>Eukaryota</taxon>
        <taxon>Fungi</taxon>
        <taxon>Dikarya</taxon>
        <taxon>Ascomycota</taxon>
        <taxon>Saccharomycotina</taxon>
        <taxon>Saccharomycetes</taxon>
        <taxon>Saccharomycetales</taxon>
        <taxon>Saccharomycetaceae</taxon>
        <taxon>Naumovozyma</taxon>
    </lineage>
</organism>
<dbReference type="GO" id="GO:0015205">
    <property type="term" value="F:nucleobase transmembrane transporter activity"/>
    <property type="evidence" value="ECO:0007669"/>
    <property type="project" value="TreeGrafter"/>
</dbReference>
<dbReference type="InterPro" id="IPR045225">
    <property type="entry name" value="Uracil/uridine/allantoin_perm"/>
</dbReference>
<dbReference type="AlphaFoldDB" id="G0VCQ9"/>
<evidence type="ECO:0000256" key="8">
    <source>
        <dbReference type="SAM" id="MobiDB-lite"/>
    </source>
</evidence>
<feature type="compositionally biased region" description="Basic and acidic residues" evidence="8">
    <location>
        <begin position="591"/>
        <end position="612"/>
    </location>
</feature>